<evidence type="ECO:0000256" key="2">
    <source>
        <dbReference type="ARBA" id="ARBA00023242"/>
    </source>
</evidence>
<dbReference type="SUPFAM" id="SSF63748">
    <property type="entry name" value="Tudor/PWWP/MBT"/>
    <property type="match status" value="1"/>
</dbReference>
<feature type="compositionally biased region" description="Basic and acidic residues" evidence="3">
    <location>
        <begin position="604"/>
        <end position="619"/>
    </location>
</feature>
<sequence>MWSAVSRVFNSDRKLTNGSYLIRKIWEHHIGPLAEPVTDIPIEMTADGICAQSVPVSGASGDRSACNVAKEVTAEDVVGQSISIWWPLDQAWYTGVVRSYNSSQGKHTVQYTDGDVEQLNLFNETWQLLETPPAGMAAPVTLPLPPPPQAPLHSVLQQPSDAARKHPQMAVSAGFNPHAQHSCDAGQLAARTPDATESSSAQIHPHMQQNGVQQVAASAQMPSDHMPSTYVVCPASCCPQNTQHNNSAPVAAKMQKDRLMDAGSAPVDTHAAQHLGASEIKHTPTLPHEHRVETGPAATDGDQPGPEAALQESPSEALRQGTDPGNPSIYGKANGVAFSSNRRAGMSDSMPPAFGNSRDLQKPSMTDERRTDPSHCASAQHSGQAPMGTSAGKQTHHLAEPAAIKLAQIPVARKLSSSSGAADGQTLTGSIGTQMESAKQPGTLRLGGSSAAARELPHAASGGGPVDAEAHRLRGSFEAARCDSHAATDEVGTRKTRGPGKGWRKGTRGMIGGRGSLSQGSLSQRGRGGRYSKATAALTPASAALSPGRLAVHTALRGLQTTEMLANLHQHSLKTEDGSANPGAKEAVLQNGPSGHKGYAPHDAALDAPHESGYEEGSRGQESPGLPPGFARPSGHSSARNADDLLANEFSGHAKSSVLSTLQPDLTHPVQHSQAMWPHVVSSNVHDSTHWVAADKQLGAQTKADMLSWAQCKQPQPAQQCMPACTAGPQPHDPDEAPSRPSNGPEATGFLSRDLMDPSSDEDWACSPDKGVQSPQRQTLGGSLKGTRRGVARGRRGGRRGRGRWRGRWRGRGGQGHGRHIINAGRSTTPSMAGEDLLLPMMNPSKSPLPGLGAGLAEPIAHLLEDNSADATVHRPVAAKVSAGPVQQEAGPLSALERESAKPSSMWDEWLLQPQQERSHQNPAGPVEIMQGSNSSSHQLRVWRTADEAGFEVCCLLPGLTIQDIRVKAWPTGRLQIKGQAANTMAATKWGIAPVDLDIKFGKALAMETIQAMMTHSGQLYIYAGCLLPTDRTGRLLPDSSAVPRGAPQLHS</sequence>
<feature type="compositionally biased region" description="Basic residues" evidence="3">
    <location>
        <begin position="494"/>
        <end position="507"/>
    </location>
</feature>
<dbReference type="PANTHER" id="PTHR12663">
    <property type="entry name" value="ANDROGEN INDUCED INHIBITOR OF PROLIFERATION AS3 / PDS5-RELATED"/>
    <property type="match status" value="1"/>
</dbReference>
<protein>
    <recommendedName>
        <fullName evidence="6">Tudor domain-containing protein</fullName>
    </recommendedName>
</protein>
<comment type="subcellular location">
    <subcellularLocation>
        <location evidence="1">Nucleus</location>
    </subcellularLocation>
</comment>
<evidence type="ECO:0000313" key="4">
    <source>
        <dbReference type="EMBL" id="KAK9838757.1"/>
    </source>
</evidence>
<proteinExistence type="predicted"/>
<dbReference type="EMBL" id="JALJOS010000005">
    <property type="protein sequence ID" value="KAK9838757.1"/>
    <property type="molecule type" value="Genomic_DNA"/>
</dbReference>
<evidence type="ECO:0000313" key="5">
    <source>
        <dbReference type="Proteomes" id="UP001438707"/>
    </source>
</evidence>
<reference evidence="4 5" key="1">
    <citation type="journal article" date="2024" name="Nat. Commun.">
        <title>Phylogenomics reveals the evolutionary origins of lichenization in chlorophyte algae.</title>
        <authorList>
            <person name="Puginier C."/>
            <person name="Libourel C."/>
            <person name="Otte J."/>
            <person name="Skaloud P."/>
            <person name="Haon M."/>
            <person name="Grisel S."/>
            <person name="Petersen M."/>
            <person name="Berrin J.G."/>
            <person name="Delaux P.M."/>
            <person name="Dal Grande F."/>
            <person name="Keller J."/>
        </authorList>
    </citation>
    <scope>NUCLEOTIDE SEQUENCE [LARGE SCALE GENOMIC DNA]</scope>
    <source>
        <strain evidence="4 5">SAG 2145</strain>
    </source>
</reference>
<feature type="compositionally biased region" description="Basic residues" evidence="3">
    <location>
        <begin position="786"/>
        <end position="811"/>
    </location>
</feature>
<keyword evidence="2" id="KW-0539">Nucleus</keyword>
<dbReference type="Proteomes" id="UP001438707">
    <property type="component" value="Unassembled WGS sequence"/>
</dbReference>
<dbReference type="PANTHER" id="PTHR12663:SF0">
    <property type="entry name" value="PRECOCIOUS DISSOCIATION OF SISTERS 5, ISOFORM A"/>
    <property type="match status" value="1"/>
</dbReference>
<feature type="compositionally biased region" description="Low complexity" evidence="3">
    <location>
        <begin position="516"/>
        <end position="525"/>
    </location>
</feature>
<dbReference type="InterPro" id="IPR039776">
    <property type="entry name" value="Pds5"/>
</dbReference>
<accession>A0AAW1RZL3</accession>
<feature type="region of interest" description="Disordered" evidence="3">
    <location>
        <begin position="279"/>
        <end position="394"/>
    </location>
</feature>
<feature type="compositionally biased region" description="Basic and acidic residues" evidence="3">
    <location>
        <begin position="482"/>
        <end position="493"/>
    </location>
</feature>
<feature type="region of interest" description="Disordered" evidence="3">
    <location>
        <begin position="573"/>
        <end position="640"/>
    </location>
</feature>
<feature type="compositionally biased region" description="Basic and acidic residues" evidence="3">
    <location>
        <begin position="359"/>
        <end position="373"/>
    </location>
</feature>
<feature type="region of interest" description="Disordered" evidence="3">
    <location>
        <begin position="179"/>
        <end position="211"/>
    </location>
</feature>
<feature type="region of interest" description="Disordered" evidence="3">
    <location>
        <begin position="719"/>
        <end position="830"/>
    </location>
</feature>
<gene>
    <name evidence="4" type="ORF">WJX74_002700</name>
</gene>
<dbReference type="GO" id="GO:0000785">
    <property type="term" value="C:chromatin"/>
    <property type="evidence" value="ECO:0007669"/>
    <property type="project" value="TreeGrafter"/>
</dbReference>
<feature type="compositionally biased region" description="Polar residues" evidence="3">
    <location>
        <begin position="195"/>
        <end position="211"/>
    </location>
</feature>
<feature type="region of interest" description="Disordered" evidence="3">
    <location>
        <begin position="482"/>
        <end position="534"/>
    </location>
</feature>
<dbReference type="AlphaFoldDB" id="A0AAW1RZL3"/>
<dbReference type="GO" id="GO:0007064">
    <property type="term" value="P:mitotic sister chromatid cohesion"/>
    <property type="evidence" value="ECO:0007669"/>
    <property type="project" value="InterPro"/>
</dbReference>
<comment type="caution">
    <text evidence="4">The sequence shown here is derived from an EMBL/GenBank/DDBJ whole genome shotgun (WGS) entry which is preliminary data.</text>
</comment>
<evidence type="ECO:0008006" key="6">
    <source>
        <dbReference type="Google" id="ProtNLM"/>
    </source>
</evidence>
<feature type="compositionally biased region" description="Basic and acidic residues" evidence="3">
    <location>
        <begin position="279"/>
        <end position="293"/>
    </location>
</feature>
<name>A0AAW1RZL3_9CHLO</name>
<dbReference type="GO" id="GO:0005634">
    <property type="term" value="C:nucleus"/>
    <property type="evidence" value="ECO:0007669"/>
    <property type="project" value="UniProtKB-SubCell"/>
</dbReference>
<dbReference type="CDD" id="cd20404">
    <property type="entry name" value="Tudor_Agenet_AtEML-like"/>
    <property type="match status" value="1"/>
</dbReference>
<evidence type="ECO:0000256" key="3">
    <source>
        <dbReference type="SAM" id="MobiDB-lite"/>
    </source>
</evidence>
<evidence type="ECO:0000256" key="1">
    <source>
        <dbReference type="ARBA" id="ARBA00004123"/>
    </source>
</evidence>
<dbReference type="Gene3D" id="2.30.30.140">
    <property type="match status" value="1"/>
</dbReference>
<dbReference type="GO" id="GO:0006281">
    <property type="term" value="P:DNA repair"/>
    <property type="evidence" value="ECO:0007669"/>
    <property type="project" value="TreeGrafter"/>
</dbReference>
<organism evidence="4 5">
    <name type="scientific">Apatococcus lobatus</name>
    <dbReference type="NCBI Taxonomy" id="904363"/>
    <lineage>
        <taxon>Eukaryota</taxon>
        <taxon>Viridiplantae</taxon>
        <taxon>Chlorophyta</taxon>
        <taxon>core chlorophytes</taxon>
        <taxon>Trebouxiophyceae</taxon>
        <taxon>Chlorellales</taxon>
        <taxon>Chlorellaceae</taxon>
        <taxon>Apatococcus</taxon>
    </lineage>
</organism>
<keyword evidence="5" id="KW-1185">Reference proteome</keyword>